<proteinExistence type="predicted"/>
<protein>
    <submittedName>
        <fullName evidence="1">Uncharacterized protein</fullName>
    </submittedName>
</protein>
<dbReference type="AlphaFoldDB" id="A0A4C1THM7"/>
<accession>A0A4C1THM7</accession>
<dbReference type="Proteomes" id="UP000299102">
    <property type="component" value="Unassembled WGS sequence"/>
</dbReference>
<evidence type="ECO:0000313" key="2">
    <source>
        <dbReference type="Proteomes" id="UP000299102"/>
    </source>
</evidence>
<name>A0A4C1THM7_EUMVA</name>
<organism evidence="1 2">
    <name type="scientific">Eumeta variegata</name>
    <name type="common">Bagworm moth</name>
    <name type="synonym">Eumeta japonica</name>
    <dbReference type="NCBI Taxonomy" id="151549"/>
    <lineage>
        <taxon>Eukaryota</taxon>
        <taxon>Metazoa</taxon>
        <taxon>Ecdysozoa</taxon>
        <taxon>Arthropoda</taxon>
        <taxon>Hexapoda</taxon>
        <taxon>Insecta</taxon>
        <taxon>Pterygota</taxon>
        <taxon>Neoptera</taxon>
        <taxon>Endopterygota</taxon>
        <taxon>Lepidoptera</taxon>
        <taxon>Glossata</taxon>
        <taxon>Ditrysia</taxon>
        <taxon>Tineoidea</taxon>
        <taxon>Psychidae</taxon>
        <taxon>Oiketicinae</taxon>
        <taxon>Eumeta</taxon>
    </lineage>
</organism>
<sequence>MQRAIRSPAPAPPAPPRRALVELSRRVPMTVAMIILIALKVLCGSEKKTGQARLTFGDMVSIFSKDCADEKNNRSSARSTCVERASWSLSDGRAATKARPAGFAFVHLKNLCNRILEQQLVREILVLSFSWESHGYHLLGLSRGTTHVIISEESTSSVDSAFRVDDYRLLKPTTTKRAFGAMQHLVFVRGIPLKDIIRHQDWVPSLFRHPASAASGAVVGRLRAAPPDVPTSFVIGHVDHSMTSPFYVHKIAHEAYGGMTPSIKMVAMVTRHVQEAANGTCLVTAATGERSLLNVNMLRVAESVVPAPDRHGGLKFNNRVTIDTYNSNDGSRFTGGSGTETRHSAARAHSAHLYLACTTTAQS</sequence>
<comment type="caution">
    <text evidence="1">The sequence shown here is derived from an EMBL/GenBank/DDBJ whole genome shotgun (WGS) entry which is preliminary data.</text>
</comment>
<evidence type="ECO:0000313" key="1">
    <source>
        <dbReference type="EMBL" id="GBP14003.1"/>
    </source>
</evidence>
<dbReference type="EMBL" id="BGZK01000061">
    <property type="protein sequence ID" value="GBP14003.1"/>
    <property type="molecule type" value="Genomic_DNA"/>
</dbReference>
<reference evidence="1 2" key="1">
    <citation type="journal article" date="2019" name="Commun. Biol.">
        <title>The bagworm genome reveals a unique fibroin gene that provides high tensile strength.</title>
        <authorList>
            <person name="Kono N."/>
            <person name="Nakamura H."/>
            <person name="Ohtoshi R."/>
            <person name="Tomita M."/>
            <person name="Numata K."/>
            <person name="Arakawa K."/>
        </authorList>
    </citation>
    <scope>NUCLEOTIDE SEQUENCE [LARGE SCALE GENOMIC DNA]</scope>
</reference>
<gene>
    <name evidence="1" type="ORF">EVAR_102694_1</name>
</gene>
<keyword evidence="2" id="KW-1185">Reference proteome</keyword>